<keyword evidence="10" id="KW-0663">Pyridoxal phosphate</keyword>
<dbReference type="RefSeq" id="WP_330158080.1">
    <property type="nucleotide sequence ID" value="NZ_BAAAJA010000037.1"/>
</dbReference>
<dbReference type="GO" id="GO:0004084">
    <property type="term" value="F:branched-chain-amino-acid transaminase activity"/>
    <property type="evidence" value="ECO:0007669"/>
    <property type="project" value="UniProtKB-EC"/>
</dbReference>
<dbReference type="NCBIfam" id="NF009897">
    <property type="entry name" value="PRK13357.1"/>
    <property type="match status" value="1"/>
</dbReference>
<dbReference type="SUPFAM" id="SSF56752">
    <property type="entry name" value="D-aminoacid aminotransferase-like PLP-dependent enzymes"/>
    <property type="match status" value="1"/>
</dbReference>
<proteinExistence type="inferred from homology"/>
<sequence length="376" mass="41116">MNNDTTTAGLTFDIQLSDRRKTPQEREALLEDPGFGQVFTDHMVTIRYTEGRGWHDARLEPYGPLSLDPATSALHYAQEIFEGLKAYRHPDGSLASFRPEANAARLNRSAARMAMPALPEELFLESIELLLEHDGAWVPDKEYFSLYLRPFMISTDVGLGVNHPSRSYLYLLIASPVGSYFSGGVKPVTVWLSKDYTRAAPGGTGAAKFAGNYAASFLAQSQAVEKGCDQVVWLDSREHRWVEEMGGMNLWFVFGSGENARLRTPPLTGTLLPGITRESLLTLAPDLGIPAEEAPISTDEWREAAESGELTEVFACGTAAVITPVGFVKSDEGAFTVGDGTPGPVTMRLREELVGLQTGLRADKHGWITKFSGRDA</sequence>
<evidence type="ECO:0000256" key="11">
    <source>
        <dbReference type="ARBA" id="ARBA00023304"/>
    </source>
</evidence>
<dbReference type="InterPro" id="IPR001544">
    <property type="entry name" value="Aminotrans_IV"/>
</dbReference>
<gene>
    <name evidence="15" type="ORF">Q8A49_10410</name>
</gene>
<evidence type="ECO:0000256" key="6">
    <source>
        <dbReference type="ARBA" id="ARBA00013053"/>
    </source>
</evidence>
<evidence type="ECO:0000256" key="7">
    <source>
        <dbReference type="ARBA" id="ARBA00022576"/>
    </source>
</evidence>
<evidence type="ECO:0000256" key="1">
    <source>
        <dbReference type="ARBA" id="ARBA00001933"/>
    </source>
</evidence>
<dbReference type="InterPro" id="IPR043132">
    <property type="entry name" value="BCAT-like_C"/>
</dbReference>
<dbReference type="InterPro" id="IPR033939">
    <property type="entry name" value="BCAT_family"/>
</dbReference>
<evidence type="ECO:0000256" key="8">
    <source>
        <dbReference type="ARBA" id="ARBA00022605"/>
    </source>
</evidence>
<comment type="catalytic activity">
    <reaction evidence="14">
        <text>L-leucine + 2-oxoglutarate = 4-methyl-2-oxopentanoate + L-glutamate</text>
        <dbReference type="Rhea" id="RHEA:18321"/>
        <dbReference type="ChEBI" id="CHEBI:16810"/>
        <dbReference type="ChEBI" id="CHEBI:17865"/>
        <dbReference type="ChEBI" id="CHEBI:29985"/>
        <dbReference type="ChEBI" id="CHEBI:57427"/>
        <dbReference type="EC" id="2.6.1.42"/>
    </reaction>
</comment>
<keyword evidence="7 15" id="KW-0032">Aminotransferase</keyword>
<keyword evidence="9 15" id="KW-0808">Transferase</keyword>
<evidence type="ECO:0000256" key="10">
    <source>
        <dbReference type="ARBA" id="ARBA00022898"/>
    </source>
</evidence>
<protein>
    <recommendedName>
        <fullName evidence="6">branched-chain-amino-acid transaminase</fullName>
        <ecNumber evidence="6">2.6.1.42</ecNumber>
    </recommendedName>
</protein>
<dbReference type="Proteomes" id="UP001348641">
    <property type="component" value="Unassembled WGS sequence"/>
</dbReference>
<evidence type="ECO:0000256" key="4">
    <source>
        <dbReference type="ARBA" id="ARBA00005072"/>
    </source>
</evidence>
<dbReference type="Gene3D" id="3.30.470.10">
    <property type="match status" value="1"/>
</dbReference>
<dbReference type="EMBL" id="JAUUCC010000021">
    <property type="protein sequence ID" value="MEE2050905.1"/>
    <property type="molecule type" value="Genomic_DNA"/>
</dbReference>
<dbReference type="InterPro" id="IPR005786">
    <property type="entry name" value="B_amino_transII"/>
</dbReference>
<dbReference type="Gene3D" id="3.20.10.10">
    <property type="entry name" value="D-amino Acid Aminotransferase, subunit A, domain 2"/>
    <property type="match status" value="1"/>
</dbReference>
<evidence type="ECO:0000256" key="5">
    <source>
        <dbReference type="ARBA" id="ARBA00009320"/>
    </source>
</evidence>
<dbReference type="EC" id="2.6.1.42" evidence="6"/>
<dbReference type="InterPro" id="IPR043131">
    <property type="entry name" value="BCAT-like_N"/>
</dbReference>
<comment type="pathway">
    <text evidence="4">Amino-acid biosynthesis; L-leucine biosynthesis; L-leucine from 3-methyl-2-oxobutanoate: step 4/4.</text>
</comment>
<dbReference type="PANTHER" id="PTHR11825:SF44">
    <property type="entry name" value="BRANCHED-CHAIN-AMINO-ACID AMINOTRANSFERASE"/>
    <property type="match status" value="1"/>
</dbReference>
<evidence type="ECO:0000256" key="14">
    <source>
        <dbReference type="ARBA" id="ARBA00049229"/>
    </source>
</evidence>
<dbReference type="PANTHER" id="PTHR11825">
    <property type="entry name" value="SUBGROUP IIII AMINOTRANSFERASE"/>
    <property type="match status" value="1"/>
</dbReference>
<evidence type="ECO:0000256" key="3">
    <source>
        <dbReference type="ARBA" id="ARBA00004931"/>
    </source>
</evidence>
<accession>A0ABU7KNN6</accession>
<comment type="similarity">
    <text evidence="5">Belongs to the class-IV pyridoxal-phosphate-dependent aminotransferase family.</text>
</comment>
<dbReference type="CDD" id="cd01557">
    <property type="entry name" value="BCAT_beta_family"/>
    <property type="match status" value="1"/>
</dbReference>
<dbReference type="PIRSF" id="PIRSF006468">
    <property type="entry name" value="BCAT1"/>
    <property type="match status" value="1"/>
</dbReference>
<comment type="pathway">
    <text evidence="2">Amino-acid biosynthesis; L-isoleucine biosynthesis; L-isoleucine from 2-oxobutanoate: step 4/4.</text>
</comment>
<dbReference type="Pfam" id="PF01063">
    <property type="entry name" value="Aminotran_4"/>
    <property type="match status" value="1"/>
</dbReference>
<comment type="cofactor">
    <cofactor evidence="1">
        <name>pyridoxal 5'-phosphate</name>
        <dbReference type="ChEBI" id="CHEBI:597326"/>
    </cofactor>
</comment>
<comment type="pathway">
    <text evidence="3">Amino-acid biosynthesis; L-valine biosynthesis; L-valine from pyruvate: step 4/4.</text>
</comment>
<name>A0ABU7KNN6_9ACTN</name>
<comment type="catalytic activity">
    <reaction evidence="13">
        <text>L-isoleucine + 2-oxoglutarate = (S)-3-methyl-2-oxopentanoate + L-glutamate</text>
        <dbReference type="Rhea" id="RHEA:24801"/>
        <dbReference type="ChEBI" id="CHEBI:16810"/>
        <dbReference type="ChEBI" id="CHEBI:29985"/>
        <dbReference type="ChEBI" id="CHEBI:35146"/>
        <dbReference type="ChEBI" id="CHEBI:58045"/>
        <dbReference type="EC" id="2.6.1.42"/>
    </reaction>
</comment>
<organism evidence="15 16">
    <name type="scientific">Nocardiopsis tropica</name>
    <dbReference type="NCBI Taxonomy" id="109330"/>
    <lineage>
        <taxon>Bacteria</taxon>
        <taxon>Bacillati</taxon>
        <taxon>Actinomycetota</taxon>
        <taxon>Actinomycetes</taxon>
        <taxon>Streptosporangiales</taxon>
        <taxon>Nocardiopsidaceae</taxon>
        <taxon>Nocardiopsis</taxon>
    </lineage>
</organism>
<evidence type="ECO:0000256" key="2">
    <source>
        <dbReference type="ARBA" id="ARBA00004824"/>
    </source>
</evidence>
<evidence type="ECO:0000256" key="9">
    <source>
        <dbReference type="ARBA" id="ARBA00022679"/>
    </source>
</evidence>
<evidence type="ECO:0000256" key="13">
    <source>
        <dbReference type="ARBA" id="ARBA00048798"/>
    </source>
</evidence>
<evidence type="ECO:0000313" key="16">
    <source>
        <dbReference type="Proteomes" id="UP001348641"/>
    </source>
</evidence>
<dbReference type="InterPro" id="IPR036038">
    <property type="entry name" value="Aminotransferase-like"/>
</dbReference>
<comment type="caution">
    <text evidence="15">The sequence shown here is derived from an EMBL/GenBank/DDBJ whole genome shotgun (WGS) entry which is preliminary data.</text>
</comment>
<reference evidence="15 16" key="1">
    <citation type="submission" date="2023-07" db="EMBL/GenBank/DDBJ databases">
        <authorList>
            <person name="Girao M."/>
            <person name="Carvalho M.F."/>
        </authorList>
    </citation>
    <scope>NUCLEOTIDE SEQUENCE [LARGE SCALE GENOMIC DNA]</scope>
    <source>
        <strain evidence="15 16">66/93</strain>
    </source>
</reference>
<dbReference type="NCBIfam" id="TIGR01123">
    <property type="entry name" value="ilvE_II"/>
    <property type="match status" value="1"/>
</dbReference>
<evidence type="ECO:0000256" key="12">
    <source>
        <dbReference type="ARBA" id="ARBA00048212"/>
    </source>
</evidence>
<keyword evidence="11" id="KW-0100">Branched-chain amino acid biosynthesis</keyword>
<comment type="catalytic activity">
    <reaction evidence="12">
        <text>L-valine + 2-oxoglutarate = 3-methyl-2-oxobutanoate + L-glutamate</text>
        <dbReference type="Rhea" id="RHEA:24813"/>
        <dbReference type="ChEBI" id="CHEBI:11851"/>
        <dbReference type="ChEBI" id="CHEBI:16810"/>
        <dbReference type="ChEBI" id="CHEBI:29985"/>
        <dbReference type="ChEBI" id="CHEBI:57762"/>
        <dbReference type="EC" id="2.6.1.42"/>
    </reaction>
</comment>
<keyword evidence="8" id="KW-0028">Amino-acid biosynthesis</keyword>
<evidence type="ECO:0000313" key="15">
    <source>
        <dbReference type="EMBL" id="MEE2050905.1"/>
    </source>
</evidence>